<accession>A0A8J6C6U5</accession>
<gene>
    <name evidence="1" type="ORF">GDO78_019012</name>
</gene>
<dbReference type="AlphaFoldDB" id="A0A8J6C6U5"/>
<proteinExistence type="predicted"/>
<dbReference type="EMBL" id="WNTK01003571">
    <property type="protein sequence ID" value="KAG9465052.1"/>
    <property type="molecule type" value="Genomic_DNA"/>
</dbReference>
<sequence>MFPIFSSPYLLTIVAQYISYHISGFTLSAEHFCCNYQFCSKYHKKITERGHIKSRASLPAAILTDILIQNTRAGVELQPSACTKTNYNTEEHYTGAKY</sequence>
<reference evidence="1" key="1">
    <citation type="thesis" date="2020" institute="ProQuest LLC" country="789 East Eisenhower Parkway, Ann Arbor, MI, USA">
        <title>Comparative Genomics and Chromosome Evolution.</title>
        <authorList>
            <person name="Mudd A.B."/>
        </authorList>
    </citation>
    <scope>NUCLEOTIDE SEQUENCE</scope>
    <source>
        <strain evidence="1">HN-11 Male</strain>
        <tissue evidence="1">Kidney and liver</tissue>
    </source>
</reference>
<evidence type="ECO:0000313" key="1">
    <source>
        <dbReference type="EMBL" id="KAG9465052.1"/>
    </source>
</evidence>
<organism evidence="1 2">
    <name type="scientific">Eleutherodactylus coqui</name>
    <name type="common">Puerto Rican coqui</name>
    <dbReference type="NCBI Taxonomy" id="57060"/>
    <lineage>
        <taxon>Eukaryota</taxon>
        <taxon>Metazoa</taxon>
        <taxon>Chordata</taxon>
        <taxon>Craniata</taxon>
        <taxon>Vertebrata</taxon>
        <taxon>Euteleostomi</taxon>
        <taxon>Amphibia</taxon>
        <taxon>Batrachia</taxon>
        <taxon>Anura</taxon>
        <taxon>Neobatrachia</taxon>
        <taxon>Hyloidea</taxon>
        <taxon>Eleutherodactylidae</taxon>
        <taxon>Eleutherodactylinae</taxon>
        <taxon>Eleutherodactylus</taxon>
        <taxon>Eleutherodactylus</taxon>
    </lineage>
</organism>
<comment type="caution">
    <text evidence="1">The sequence shown here is derived from an EMBL/GenBank/DDBJ whole genome shotgun (WGS) entry which is preliminary data.</text>
</comment>
<protein>
    <submittedName>
        <fullName evidence="1">Uncharacterized protein</fullName>
    </submittedName>
</protein>
<evidence type="ECO:0000313" key="2">
    <source>
        <dbReference type="Proteomes" id="UP000770717"/>
    </source>
</evidence>
<keyword evidence="2" id="KW-1185">Reference proteome</keyword>
<dbReference type="Proteomes" id="UP000770717">
    <property type="component" value="Unassembled WGS sequence"/>
</dbReference>
<name>A0A8J6C6U5_ELECQ</name>